<reference evidence="2 3" key="1">
    <citation type="submission" date="2024-02" db="EMBL/GenBank/DDBJ databases">
        <authorList>
            <person name="Vignale AGUSTIN F."/>
            <person name="Sosa J E."/>
            <person name="Modenutti C."/>
        </authorList>
    </citation>
    <scope>NUCLEOTIDE SEQUENCE [LARGE SCALE GENOMIC DNA]</scope>
</reference>
<evidence type="ECO:0000256" key="1">
    <source>
        <dbReference type="SAM" id="MobiDB-lite"/>
    </source>
</evidence>
<sequence>MGMLDFDDCDFAYDEMHAQLKRKRFDLTSPDHKTSFFGGIETTMKDNASMEYDDDYECFLKVLLEDSEPGHSGREGEDDDCDDDDGDDDDDDDDKDPQYKMFMERVKEHGKSYILEVAVQNGVAVFIKYEAEEGSDDICGPQARKTLSNIVKEKIEAAKNSNTVHKMYQVESPRILRSCMRKEKRNAVFEKDLSSKSEPHHKSDMVSSMEDSYELFLSSVKTKGDHLVLQFKNCEPVTYEKDDVENSSDSRILKMDNSLFCEDGNDTPFGTSRGFDASMLEDDCKFLGNHCRNDHSQFRDKLMDILRKPYDKHEFDELWRDLRARLPMERSRVLRGRTTSYSADKCGKSYLDHHSDLKKRLRHSNMIALNC</sequence>
<proteinExistence type="predicted"/>
<dbReference type="EMBL" id="CAUOFW020008228">
    <property type="protein sequence ID" value="CAK9182061.1"/>
    <property type="molecule type" value="Genomic_DNA"/>
</dbReference>
<protein>
    <submittedName>
        <fullName evidence="2">Uncharacterized protein</fullName>
    </submittedName>
</protein>
<evidence type="ECO:0000313" key="3">
    <source>
        <dbReference type="Proteomes" id="UP001642360"/>
    </source>
</evidence>
<comment type="caution">
    <text evidence="2">The sequence shown here is derived from an EMBL/GenBank/DDBJ whole genome shotgun (WGS) entry which is preliminary data.</text>
</comment>
<evidence type="ECO:0000313" key="2">
    <source>
        <dbReference type="EMBL" id="CAK9182061.1"/>
    </source>
</evidence>
<dbReference type="PANTHER" id="PTHR34194">
    <property type="entry name" value="F14J8.16 PROTEIN"/>
    <property type="match status" value="1"/>
</dbReference>
<name>A0ABC8UM18_9AQUA</name>
<feature type="region of interest" description="Disordered" evidence="1">
    <location>
        <begin position="67"/>
        <end position="97"/>
    </location>
</feature>
<organism evidence="2 3">
    <name type="scientific">Ilex paraguariensis</name>
    <name type="common">yerba mate</name>
    <dbReference type="NCBI Taxonomy" id="185542"/>
    <lineage>
        <taxon>Eukaryota</taxon>
        <taxon>Viridiplantae</taxon>
        <taxon>Streptophyta</taxon>
        <taxon>Embryophyta</taxon>
        <taxon>Tracheophyta</taxon>
        <taxon>Spermatophyta</taxon>
        <taxon>Magnoliopsida</taxon>
        <taxon>eudicotyledons</taxon>
        <taxon>Gunneridae</taxon>
        <taxon>Pentapetalae</taxon>
        <taxon>asterids</taxon>
        <taxon>campanulids</taxon>
        <taxon>Aquifoliales</taxon>
        <taxon>Aquifoliaceae</taxon>
        <taxon>Ilex</taxon>
    </lineage>
</organism>
<gene>
    <name evidence="2" type="ORF">ILEXP_LOCUS52194</name>
</gene>
<keyword evidence="3" id="KW-1185">Reference proteome</keyword>
<accession>A0ABC8UM18</accession>
<dbReference type="Proteomes" id="UP001642360">
    <property type="component" value="Unassembled WGS sequence"/>
</dbReference>
<feature type="compositionally biased region" description="Acidic residues" evidence="1">
    <location>
        <begin position="76"/>
        <end position="95"/>
    </location>
</feature>
<dbReference type="PANTHER" id="PTHR34194:SF2">
    <property type="entry name" value="F14J8.16 PROTEIN"/>
    <property type="match status" value="1"/>
</dbReference>
<dbReference type="AlphaFoldDB" id="A0ABC8UM18"/>